<organism evidence="6 7">
    <name type="scientific">Alkalicaulis satelles</name>
    <dbReference type="NCBI Taxonomy" id="2609175"/>
    <lineage>
        <taxon>Bacteria</taxon>
        <taxon>Pseudomonadati</taxon>
        <taxon>Pseudomonadota</taxon>
        <taxon>Alphaproteobacteria</taxon>
        <taxon>Maricaulales</taxon>
        <taxon>Maricaulaceae</taxon>
        <taxon>Alkalicaulis</taxon>
    </lineage>
</organism>
<dbReference type="Proteomes" id="UP000325122">
    <property type="component" value="Unassembled WGS sequence"/>
</dbReference>
<dbReference type="SUPFAM" id="SSF53850">
    <property type="entry name" value="Periplasmic binding protein-like II"/>
    <property type="match status" value="1"/>
</dbReference>
<dbReference type="Pfam" id="PF03466">
    <property type="entry name" value="LysR_substrate"/>
    <property type="match status" value="1"/>
</dbReference>
<feature type="domain" description="HTH lysR-type" evidence="5">
    <location>
        <begin position="20"/>
        <end position="77"/>
    </location>
</feature>
<protein>
    <submittedName>
        <fullName evidence="6">LysR family transcriptional regulator</fullName>
    </submittedName>
</protein>
<evidence type="ECO:0000256" key="1">
    <source>
        <dbReference type="ARBA" id="ARBA00009437"/>
    </source>
</evidence>
<dbReference type="InterPro" id="IPR036388">
    <property type="entry name" value="WH-like_DNA-bd_sf"/>
</dbReference>
<dbReference type="InterPro" id="IPR005119">
    <property type="entry name" value="LysR_subst-bd"/>
</dbReference>
<evidence type="ECO:0000259" key="5">
    <source>
        <dbReference type="PROSITE" id="PS50931"/>
    </source>
</evidence>
<dbReference type="Gene3D" id="3.40.190.10">
    <property type="entry name" value="Periplasmic binding protein-like II"/>
    <property type="match status" value="2"/>
</dbReference>
<keyword evidence="7" id="KW-1185">Reference proteome</keyword>
<dbReference type="EMBL" id="VWOJ01000003">
    <property type="protein sequence ID" value="KAA5802168.1"/>
    <property type="molecule type" value="Genomic_DNA"/>
</dbReference>
<keyword evidence="2" id="KW-0805">Transcription regulation</keyword>
<dbReference type="SUPFAM" id="SSF46785">
    <property type="entry name" value="Winged helix' DNA-binding domain"/>
    <property type="match status" value="1"/>
</dbReference>
<dbReference type="GO" id="GO:0006351">
    <property type="term" value="P:DNA-templated transcription"/>
    <property type="evidence" value="ECO:0007669"/>
    <property type="project" value="TreeGrafter"/>
</dbReference>
<accession>A0A5M6ZGD1</accession>
<dbReference type="Pfam" id="PF00126">
    <property type="entry name" value="HTH_1"/>
    <property type="match status" value="1"/>
</dbReference>
<dbReference type="GO" id="GO:0043565">
    <property type="term" value="F:sequence-specific DNA binding"/>
    <property type="evidence" value="ECO:0007669"/>
    <property type="project" value="TreeGrafter"/>
</dbReference>
<dbReference type="InterPro" id="IPR058163">
    <property type="entry name" value="LysR-type_TF_proteobact-type"/>
</dbReference>
<dbReference type="PANTHER" id="PTHR30537:SF79">
    <property type="entry name" value="TRANSCRIPTIONAL REGULATOR-RELATED"/>
    <property type="match status" value="1"/>
</dbReference>
<evidence type="ECO:0000313" key="6">
    <source>
        <dbReference type="EMBL" id="KAA5802168.1"/>
    </source>
</evidence>
<evidence type="ECO:0000256" key="2">
    <source>
        <dbReference type="ARBA" id="ARBA00023015"/>
    </source>
</evidence>
<name>A0A5M6ZGD1_9PROT</name>
<dbReference type="InterPro" id="IPR036390">
    <property type="entry name" value="WH_DNA-bd_sf"/>
</dbReference>
<evidence type="ECO:0000313" key="7">
    <source>
        <dbReference type="Proteomes" id="UP000325122"/>
    </source>
</evidence>
<dbReference type="InterPro" id="IPR000847">
    <property type="entry name" value="LysR_HTH_N"/>
</dbReference>
<proteinExistence type="inferred from homology"/>
<sequence length="314" mass="33483">MAPSEILNNESDGRPGEPLLPLNALRAFEAVARRGSVAAAARELGVTSGAVSQQIRLLEDVLKVRLLERQGRGVSLTVGAAGAAPALNEAFARLSEASLRLRQEAGSNARVRLGAPGPLAAAWLAPRLKDHEIDLIADPAAEDLDRFRLDLDIRYGPGPWPGYRAVRLMTESVAPAAAPQLMAPYGGDWRAALGALPLIHDVSPGRDPAQPDWRAWLERRRMDRPDIAAGDHYARPEHVVAAAAAGRGAALVRRSLAEAAVSRGELISLVADGVTALDWGYYILTPETRPAPRAARTVIDRLMALAEPFEAAGV</sequence>
<comment type="caution">
    <text evidence="6">The sequence shown here is derived from an EMBL/GenBank/DDBJ whole genome shotgun (WGS) entry which is preliminary data.</text>
</comment>
<comment type="similarity">
    <text evidence="1">Belongs to the LysR transcriptional regulatory family.</text>
</comment>
<dbReference type="GO" id="GO:0003700">
    <property type="term" value="F:DNA-binding transcription factor activity"/>
    <property type="evidence" value="ECO:0007669"/>
    <property type="project" value="InterPro"/>
</dbReference>
<gene>
    <name evidence="6" type="ORF">F1654_10015</name>
</gene>
<dbReference type="RefSeq" id="WP_150023419.1">
    <property type="nucleotide sequence ID" value="NZ_VWOJ01000003.1"/>
</dbReference>
<dbReference type="PANTHER" id="PTHR30537">
    <property type="entry name" value="HTH-TYPE TRANSCRIPTIONAL REGULATOR"/>
    <property type="match status" value="1"/>
</dbReference>
<dbReference type="AlphaFoldDB" id="A0A5M6ZGD1"/>
<reference evidence="6 7" key="1">
    <citation type="submission" date="2019-09" db="EMBL/GenBank/DDBJ databases">
        <authorList>
            <person name="Kevbrin V."/>
            <person name="Grouzdev D.S."/>
        </authorList>
    </citation>
    <scope>NUCLEOTIDE SEQUENCE [LARGE SCALE GENOMIC DNA]</scope>
    <source>
        <strain evidence="6 7">G-192</strain>
    </source>
</reference>
<keyword evidence="4" id="KW-0804">Transcription</keyword>
<dbReference type="PROSITE" id="PS50931">
    <property type="entry name" value="HTH_LYSR"/>
    <property type="match status" value="1"/>
</dbReference>
<keyword evidence="3" id="KW-0238">DNA-binding</keyword>
<dbReference type="Gene3D" id="1.10.10.10">
    <property type="entry name" value="Winged helix-like DNA-binding domain superfamily/Winged helix DNA-binding domain"/>
    <property type="match status" value="1"/>
</dbReference>
<evidence type="ECO:0000256" key="3">
    <source>
        <dbReference type="ARBA" id="ARBA00023125"/>
    </source>
</evidence>
<evidence type="ECO:0000256" key="4">
    <source>
        <dbReference type="ARBA" id="ARBA00023163"/>
    </source>
</evidence>